<dbReference type="OrthoDB" id="288739at2759"/>
<comment type="caution">
    <text evidence="1">The sequence shown here is derived from an EMBL/GenBank/DDBJ whole genome shotgun (WGS) entry which is preliminary data.</text>
</comment>
<name>A0A8S1WYY7_PAROT</name>
<evidence type="ECO:0000313" key="1">
    <source>
        <dbReference type="EMBL" id="CAD8194612.1"/>
    </source>
</evidence>
<proteinExistence type="predicted"/>
<reference evidence="1" key="1">
    <citation type="submission" date="2021-01" db="EMBL/GenBank/DDBJ databases">
        <authorList>
            <consortium name="Genoscope - CEA"/>
            <person name="William W."/>
        </authorList>
    </citation>
    <scope>NUCLEOTIDE SEQUENCE</scope>
</reference>
<dbReference type="OMA" id="INVFCAL"/>
<dbReference type="AlphaFoldDB" id="A0A8S1WYY7"/>
<protein>
    <submittedName>
        <fullName evidence="1">Uncharacterized protein</fullName>
    </submittedName>
</protein>
<accession>A0A8S1WYY7</accession>
<evidence type="ECO:0000313" key="2">
    <source>
        <dbReference type="Proteomes" id="UP000683925"/>
    </source>
</evidence>
<sequence>MLIKQIKEILQLKRNFSEDKADNNLKLNNFNGFLDQQQRWVNGQKRLDDCLQRIARLDDGKQKSDEFFYTDSTKQMQYEFSLLLAKQLLKQITNIMLNNKFQDFLINCKSGDDYLQSILDKFQYVQDSDSKYQEQEIDTRKYLFEITIKYFKSLNIDYLRKIVNQQRTLEYYVNQIQEAILELFYEDYILKQQTEDYTMKIQEQKKKILNNNTKDQNSLITQKLKQQLPEPNNHELGYENKEINVFCALSNDEQYGKVLEEALLFDSFYCDKLLTNQSYHNHQKQRKFKVQSQKYSKQDLEHFISNYKVNQLRMTKKHIGELNKTDYSNRYYQTREQRIKSENNKSRIIEVTDKINKRRINTIQQFFKNDPEIKRQENKEVIDFLVNYNYKKVPKTLQNFIIHQNSNEEKDISSDLLHKLFFKYSNKYEEDSSQTFQFINAQNFITLCKDLKTQITSDEGLRIFHKCLEDQSFFLDKGLTYSFFLDAIRNLASITSEIDTNNPEFQREANQVRFKFSKKEIEQNSDPQQKINKFLQIYIFPNKAFFYEPIDLQLQNCQYYSDFLDAFKPLIAEFFENSKNEQSQFINFDDVVKVFMKIKLCPSKITKATIRYYFYYSQIEDEGLTLQQFHNFLNLLALQQTRKIISSKETSNVIQYYTYIFEQKNGISNDTIATYKKIMMFYVHRDYLRLLRLTKLAEFSIDRRESFQDF</sequence>
<dbReference type="EMBL" id="CAJJDP010000107">
    <property type="protein sequence ID" value="CAD8194612.1"/>
    <property type="molecule type" value="Genomic_DNA"/>
</dbReference>
<organism evidence="1 2">
    <name type="scientific">Paramecium octaurelia</name>
    <dbReference type="NCBI Taxonomy" id="43137"/>
    <lineage>
        <taxon>Eukaryota</taxon>
        <taxon>Sar</taxon>
        <taxon>Alveolata</taxon>
        <taxon>Ciliophora</taxon>
        <taxon>Intramacronucleata</taxon>
        <taxon>Oligohymenophorea</taxon>
        <taxon>Peniculida</taxon>
        <taxon>Parameciidae</taxon>
        <taxon>Paramecium</taxon>
    </lineage>
</organism>
<keyword evidence="2" id="KW-1185">Reference proteome</keyword>
<dbReference type="Proteomes" id="UP000683925">
    <property type="component" value="Unassembled WGS sequence"/>
</dbReference>
<gene>
    <name evidence="1" type="ORF">POCTA_138.1.T1070062</name>
</gene>